<feature type="domain" description="DED" evidence="8">
    <location>
        <begin position="162"/>
        <end position="247"/>
    </location>
</feature>
<evidence type="ECO:0000256" key="4">
    <source>
        <dbReference type="PROSITE-ProRule" id="PRU00042"/>
    </source>
</evidence>
<dbReference type="PROSITE" id="PS50168">
    <property type="entry name" value="DED"/>
    <property type="match status" value="1"/>
</dbReference>
<organism evidence="10 11">
    <name type="scientific">Rotaria sordida</name>
    <dbReference type="NCBI Taxonomy" id="392033"/>
    <lineage>
        <taxon>Eukaryota</taxon>
        <taxon>Metazoa</taxon>
        <taxon>Spiralia</taxon>
        <taxon>Gnathifera</taxon>
        <taxon>Rotifera</taxon>
        <taxon>Eurotatoria</taxon>
        <taxon>Bdelloidea</taxon>
        <taxon>Philodinida</taxon>
        <taxon>Philodinidae</taxon>
        <taxon>Rotaria</taxon>
    </lineage>
</organism>
<feature type="domain" description="C2H2-type" evidence="7">
    <location>
        <begin position="36"/>
        <end position="64"/>
    </location>
</feature>
<dbReference type="Gene3D" id="1.20.5.1160">
    <property type="entry name" value="Vasodilator-stimulated phosphoprotein"/>
    <property type="match status" value="1"/>
</dbReference>
<keyword evidence="2 4" id="KW-0863">Zinc-finger</keyword>
<feature type="coiled-coil region" evidence="5">
    <location>
        <begin position="829"/>
        <end position="863"/>
    </location>
</feature>
<dbReference type="SUPFAM" id="SSF69979">
    <property type="entry name" value="Eea1 homodimerisation domain"/>
    <property type="match status" value="1"/>
</dbReference>
<evidence type="ECO:0000313" key="11">
    <source>
        <dbReference type="Proteomes" id="UP000663882"/>
    </source>
</evidence>
<evidence type="ECO:0000313" key="10">
    <source>
        <dbReference type="EMBL" id="CAF0905703.1"/>
    </source>
</evidence>
<dbReference type="GO" id="GO:0008270">
    <property type="term" value="F:zinc ion binding"/>
    <property type="evidence" value="ECO:0007669"/>
    <property type="project" value="UniProtKB-KW"/>
</dbReference>
<evidence type="ECO:0000259" key="8">
    <source>
        <dbReference type="PROSITE" id="PS50168"/>
    </source>
</evidence>
<evidence type="ECO:0000256" key="6">
    <source>
        <dbReference type="SAM" id="MobiDB-lite"/>
    </source>
</evidence>
<dbReference type="Pfam" id="PF01363">
    <property type="entry name" value="FYVE"/>
    <property type="match status" value="1"/>
</dbReference>
<dbReference type="Gene3D" id="3.30.40.10">
    <property type="entry name" value="Zinc/RING finger domain, C3HC4 (zinc finger)"/>
    <property type="match status" value="1"/>
</dbReference>
<dbReference type="EMBL" id="CAJNOO010000323">
    <property type="protein sequence ID" value="CAF0905703.1"/>
    <property type="molecule type" value="Genomic_DNA"/>
</dbReference>
<feature type="domain" description="FYVE-type" evidence="9">
    <location>
        <begin position="868"/>
        <end position="927"/>
    </location>
</feature>
<dbReference type="Gene3D" id="1.20.5.390">
    <property type="entry name" value="L1 transposable element, trimerization domain"/>
    <property type="match status" value="1"/>
</dbReference>
<evidence type="ECO:0000256" key="5">
    <source>
        <dbReference type="SAM" id="Coils"/>
    </source>
</evidence>
<dbReference type="SUPFAM" id="SSF57903">
    <property type="entry name" value="FYVE/PHD zinc finger"/>
    <property type="match status" value="1"/>
</dbReference>
<dbReference type="SMART" id="SM00064">
    <property type="entry name" value="FYVE"/>
    <property type="match status" value="1"/>
</dbReference>
<gene>
    <name evidence="10" type="ORF">RFH988_LOCUS9218</name>
</gene>
<feature type="region of interest" description="Disordered" evidence="6">
    <location>
        <begin position="1"/>
        <end position="24"/>
    </location>
</feature>
<dbReference type="PROSITE" id="PS00028">
    <property type="entry name" value="ZINC_FINGER_C2H2_1"/>
    <property type="match status" value="1"/>
</dbReference>
<dbReference type="InterPro" id="IPR001875">
    <property type="entry name" value="DED_dom"/>
</dbReference>
<dbReference type="PANTHER" id="PTHR46753">
    <property type="entry name" value="FYVE AND COILED-COIL DOMAIN-CONTAINING PROTEIN 1"/>
    <property type="match status" value="1"/>
</dbReference>
<evidence type="ECO:0000256" key="2">
    <source>
        <dbReference type="ARBA" id="ARBA00022771"/>
    </source>
</evidence>
<evidence type="ECO:0000259" key="9">
    <source>
        <dbReference type="PROSITE" id="PS50178"/>
    </source>
</evidence>
<feature type="coiled-coil region" evidence="5">
    <location>
        <begin position="104"/>
        <end position="224"/>
    </location>
</feature>
<dbReference type="AlphaFoldDB" id="A0A813ZWM7"/>
<feature type="coiled-coil region" evidence="5">
    <location>
        <begin position="664"/>
        <end position="776"/>
    </location>
</feature>
<proteinExistence type="predicted"/>
<dbReference type="OrthoDB" id="79871at2759"/>
<reference evidence="10" key="1">
    <citation type="submission" date="2021-02" db="EMBL/GenBank/DDBJ databases">
        <authorList>
            <person name="Nowell W R."/>
        </authorList>
    </citation>
    <scope>NUCLEOTIDE SEQUENCE</scope>
</reference>
<sequence>MSSFLNRLKNLKTGPNNSHNNESDTGSICSFDEEGFLCPVCHRKFVDTNGLEHHYLKAHSQEQTATIYEDTNGIKNSSKHGQIDDPLQEAAIWKQQFCVSEENRMKLSSDLMQQRQRVSDLEEELDLLHKQLRTTQLKVIDQSKEIGNLKATKDVCDAQLAMFTDELLQTQDELKEKQNQVDTLCNDLIPRPTNDDVDVLKRELISVQQNMNEMSLEKEQKMEQLRIFLLEIYEYTKRFDQLENIFDQNIVNYDEIVNNHTSHIQNDITQLKQVIHLTREQKEKMVTTLKHMRNCLNKNQTEIEQLKQTNAQLHMEREHQNQSNEQLNNDLQNEQKQTNSYRIQIETLTNEIHTLEKASDELQQEKNQLLLTKMNNDQDEEGQNLVRQLMQEKDEYQQQIKELRKQIKQINAEKENIQKEFENSSKQLTQINHDKNQLQDEQIQFNNEINSLKQQLDDLNKDKEQQINELNQDLSSTREQYISINTKLENDLRETNDNQKQETERLENNFKENKLQLIEQINRLEIENHELKQTINQHEELLNETKLQLDNIQKEKYDQEKQLENNQQTIDELQLKISQLNTELDQKNESINRLTVCIRRSIDHAHKAQEYIQENVHTSQMNLLAIIEQSEQESQTIRTQTLEEIHHEFTNYLTVIHTVIIDNKTKLEKQIEEQQQTEKQLNTINNDHDQLIKEYDEEKRKFEIQLNELSNNLLQTSESLTNTNQTADLEREKFEKQIASLEHDLMNTQSDLESRAKKYEMQLSALTENLATVRGELKIAHEKLVHFEHVKTEKADLQARLSVSQDESHVLLDRSITTESRNEKLLLENGQLAKKNSDLESALQEIAREYQTLQIHANKLTQRRWLNDQDVHECMKCNQLFTLTQRKHHCRSCGNIFCDVCSSKTAVVAASSKKPQRVCDQCFKELTS</sequence>
<evidence type="ECO:0008006" key="12">
    <source>
        <dbReference type="Google" id="ProtNLM"/>
    </source>
</evidence>
<accession>A0A813ZWM7</accession>
<evidence type="ECO:0000256" key="1">
    <source>
        <dbReference type="ARBA" id="ARBA00022723"/>
    </source>
</evidence>
<evidence type="ECO:0000256" key="3">
    <source>
        <dbReference type="ARBA" id="ARBA00022833"/>
    </source>
</evidence>
<comment type="caution">
    <text evidence="10">The sequence shown here is derived from an EMBL/GenBank/DDBJ whole genome shotgun (WGS) entry which is preliminary data.</text>
</comment>
<feature type="coiled-coil region" evidence="5">
    <location>
        <begin position="289"/>
        <end position="590"/>
    </location>
</feature>
<dbReference type="GO" id="GO:0042981">
    <property type="term" value="P:regulation of apoptotic process"/>
    <property type="evidence" value="ECO:0007669"/>
    <property type="project" value="InterPro"/>
</dbReference>
<dbReference type="Proteomes" id="UP000663882">
    <property type="component" value="Unassembled WGS sequence"/>
</dbReference>
<keyword evidence="5" id="KW-0175">Coiled coil</keyword>
<dbReference type="InterPro" id="IPR013087">
    <property type="entry name" value="Znf_C2H2_type"/>
</dbReference>
<dbReference type="InterPro" id="IPR017455">
    <property type="entry name" value="Znf_FYVE-rel"/>
</dbReference>
<feature type="compositionally biased region" description="Polar residues" evidence="6">
    <location>
        <begin position="13"/>
        <end position="24"/>
    </location>
</feature>
<dbReference type="InterPro" id="IPR011011">
    <property type="entry name" value="Znf_FYVE_PHD"/>
</dbReference>
<dbReference type="CDD" id="cd15730">
    <property type="entry name" value="FYVE_EEA1"/>
    <property type="match status" value="1"/>
</dbReference>
<keyword evidence="1" id="KW-0479">Metal-binding</keyword>
<evidence type="ECO:0000259" key="7">
    <source>
        <dbReference type="PROSITE" id="PS50157"/>
    </source>
</evidence>
<protein>
    <recommendedName>
        <fullName evidence="12">Early endosome antigen 1</fullName>
    </recommendedName>
</protein>
<dbReference type="PANTHER" id="PTHR46753:SF3">
    <property type="entry name" value="PDZ DOMAIN-CONTAINING PROTEIN"/>
    <property type="match status" value="1"/>
</dbReference>
<dbReference type="PROSITE" id="PS50178">
    <property type="entry name" value="ZF_FYVE"/>
    <property type="match status" value="1"/>
</dbReference>
<dbReference type="InterPro" id="IPR013083">
    <property type="entry name" value="Znf_RING/FYVE/PHD"/>
</dbReference>
<dbReference type="InterPro" id="IPR000306">
    <property type="entry name" value="Znf_FYVE"/>
</dbReference>
<dbReference type="PROSITE" id="PS50157">
    <property type="entry name" value="ZINC_FINGER_C2H2_2"/>
    <property type="match status" value="1"/>
</dbReference>
<keyword evidence="3" id="KW-0862">Zinc</keyword>
<name>A0A813ZWM7_9BILA</name>